<reference evidence="2 3" key="1">
    <citation type="submission" date="2010-04" db="EMBL/GenBank/DDBJ databases">
        <title>The genome of Herbaspirillum seropedicae SmR1, an endophytic, nitrogen-fixing, plant-growth promoting beta-Proteobacteria.</title>
        <authorList>
            <person name="Pedrosa F.O."/>
            <person name="Monteiro R.A."/>
            <person name="Wassem R."/>
            <person name="Cruz L.M."/>
            <person name="Ayub R.A."/>
            <person name="Colauto N.B."/>
            <person name="Fernandez M.A."/>
            <person name="Fungaro M.H.P."/>
            <person name="Grisard E.C."/>
            <person name="Hungria M."/>
            <person name="Madeira H.M.F."/>
            <person name="Nodari R.O."/>
            <person name="Osaku C.A."/>
            <person name="Petzl-Erler M.L."/>
            <person name="Terenzi H."/>
            <person name="Vieira L.G.E."/>
            <person name="Almeida M.I.M."/>
            <person name="Alves L.R."/>
            <person name="Arantes O.M.N."/>
            <person name="Balsanelli E."/>
            <person name="Barcellos F.G."/>
            <person name="Baura V.A."/>
            <person name="Binde D.R."/>
            <person name="Campo R.J."/>
            <person name="Chubatsu L.S."/>
            <person name="Chueire L.M.O."/>
            <person name="Ciferri R.R."/>
            <person name="Correa L.C."/>
            <person name="da Conceicao Silva J.L."/>
            <person name="Dabul A.N.G."/>
            <person name="Dambros B.P."/>
            <person name="Faoro H."/>
            <person name="Favetti A."/>
            <person name="Friedermann G."/>
            <person name="Furlaneto M.C."/>
            <person name="Gasques L.S."/>
            <person name="Gimenes C.C.T."/>
            <person name="Gioppo N.M.R."/>
            <person name="Glienke-Blanco C."/>
            <person name="Godoy L.P."/>
            <person name="Guerra M.P."/>
            <person name="Karp S."/>
            <person name="Kava-Cordeiro V."/>
            <person name="Margarido V.P."/>
            <person name="Mathioni S.M."/>
            <person name="Menck-Soares M.A."/>
            <person name="Murace N.K."/>
            <person name="Nicolas M.F."/>
            <person name="Oliveira C.E.C."/>
            <person name="Pagnan N.A.B."/>
            <person name="Pamphile J.A."/>
            <person name="Patussi E.V."/>
            <person name="Pereira L.F.P."/>
            <person name="Pereira-Ferrari L."/>
            <person name="Pinto F.G.S."/>
            <person name="Precoma C."/>
            <person name="Prioli A.J."/>
            <person name="Prioli S.M.A.P."/>
            <person name="Raittz R.T."/>
            <person name="Ramos H.J.O."/>
            <person name="Ribeiro E.M.S.F."/>
            <person name="Rigo L.U."/>
            <person name="Rocha C.L.M.S.C."/>
            <person name="Rocha S.N."/>
            <person name="Santos K."/>
            <person name="Satori D."/>
            <person name="Silva A.G."/>
            <person name="Simao R.C.G."/>
            <person name="Soares M.A.M."/>
            <person name="Souza E.M."/>
            <person name="Steffens M.B.R."/>
            <person name="Steindel M."/>
            <person name="Tadra-Sfeir M.Z."/>
            <person name="Takahashi E.K."/>
            <person name="Torres R.A."/>
            <person name="Valle J.S."/>
            <person name="Vernal J.I."/>
            <person name="Vilas-Boas L.A."/>
            <person name="Watanabe M.A.E."/>
            <person name="Weiss V.A."/>
            <person name="Yates M.A."/>
            <person name="Souza E.M."/>
        </authorList>
    </citation>
    <scope>NUCLEOTIDE SEQUENCE [LARGE SCALE GENOMIC DNA]</scope>
    <source>
        <strain evidence="2 3">SmR1</strain>
    </source>
</reference>
<evidence type="ECO:0000313" key="2">
    <source>
        <dbReference type="EMBL" id="ADJ64398.1"/>
    </source>
</evidence>
<keyword evidence="3" id="KW-1185">Reference proteome</keyword>
<name>D8IZQ8_HERSS</name>
<organism evidence="2 3">
    <name type="scientific">Herbaspirillum seropedicae (strain SmR1)</name>
    <dbReference type="NCBI Taxonomy" id="757424"/>
    <lineage>
        <taxon>Bacteria</taxon>
        <taxon>Pseudomonadati</taxon>
        <taxon>Pseudomonadota</taxon>
        <taxon>Betaproteobacteria</taxon>
        <taxon>Burkholderiales</taxon>
        <taxon>Oxalobacteraceae</taxon>
        <taxon>Herbaspirillum</taxon>
    </lineage>
</organism>
<dbReference type="InterPro" id="IPR005039">
    <property type="entry name" value="Ant_C"/>
</dbReference>
<evidence type="ECO:0000313" key="3">
    <source>
        <dbReference type="Proteomes" id="UP000000329"/>
    </source>
</evidence>
<dbReference type="AlphaFoldDB" id="D8IZQ8"/>
<dbReference type="STRING" id="757424.Hsero_2908"/>
<dbReference type="OrthoDB" id="79831at2"/>
<dbReference type="InterPro" id="IPR014054">
    <property type="entry name" value="Phage_regulatory_Rha"/>
</dbReference>
<dbReference type="EMBL" id="CP002039">
    <property type="protein sequence ID" value="ADJ64398.1"/>
    <property type="molecule type" value="Genomic_DNA"/>
</dbReference>
<protein>
    <recommendedName>
        <fullName evidence="1">Antirepressor protein C-terminal domain-containing protein</fullName>
    </recommendedName>
</protein>
<dbReference type="eggNOG" id="COG3645">
    <property type="taxonomic scope" value="Bacteria"/>
</dbReference>
<dbReference type="HOGENOM" id="CLU_046670_7_1_4"/>
<dbReference type="Pfam" id="PF03374">
    <property type="entry name" value="ANT"/>
    <property type="match status" value="1"/>
</dbReference>
<evidence type="ECO:0000259" key="1">
    <source>
        <dbReference type="Pfam" id="PF03374"/>
    </source>
</evidence>
<gene>
    <name evidence="2" type="ordered locus">Hsero_2908</name>
</gene>
<proteinExistence type="predicted"/>
<dbReference type="Pfam" id="PF09669">
    <property type="entry name" value="Phage_pRha"/>
    <property type="match status" value="1"/>
</dbReference>
<accession>D8IZQ8</accession>
<dbReference type="eggNOG" id="COG3646">
    <property type="taxonomic scope" value="Bacteria"/>
</dbReference>
<dbReference type="KEGG" id="hse:Hsero_2908"/>
<dbReference type="GO" id="GO:0003677">
    <property type="term" value="F:DNA binding"/>
    <property type="evidence" value="ECO:0007669"/>
    <property type="project" value="InterPro"/>
</dbReference>
<feature type="domain" description="Antirepressor protein C-terminal" evidence="1">
    <location>
        <begin position="125"/>
        <end position="179"/>
    </location>
</feature>
<sequence length="183" mass="20725">MNVPTLIVAGPTMTTVEIAMLTGKRHKHVLSDTRKMLEELHGASNLLKFEATYRNEQNKEQPAFALPYRETMILVSGYKLALRAKIVDRWQELEQQRAQPLPQLNDPAFLRSTLLTYTEKVLELEATVAEQAPKVEGFECIANSSGAMTIRAAAKAAQMKEMYFRAMLMEIGWTFKQGKKVHV</sequence>
<dbReference type="Proteomes" id="UP000000329">
    <property type="component" value="Chromosome"/>
</dbReference>